<dbReference type="SMART" id="SM00830">
    <property type="entry name" value="CM_2"/>
    <property type="match status" value="1"/>
</dbReference>
<dbReference type="EMBL" id="JARVCO010000002">
    <property type="protein sequence ID" value="MDZ8117236.1"/>
    <property type="molecule type" value="Genomic_DNA"/>
</dbReference>
<dbReference type="PANTHER" id="PTHR43018:SF1">
    <property type="entry name" value="PROTEIN AROA(G)"/>
    <property type="match status" value="1"/>
</dbReference>
<name>A0ABU5MSX1_9BACT</name>
<dbReference type="InterPro" id="IPR036979">
    <property type="entry name" value="CM_dom_sf"/>
</dbReference>
<dbReference type="RefSeq" id="WP_322607039.1">
    <property type="nucleotide sequence ID" value="NZ_JARVCO010000002.1"/>
</dbReference>
<dbReference type="InterPro" id="IPR013785">
    <property type="entry name" value="Aldolase_TIM"/>
</dbReference>
<dbReference type="Pfam" id="PF01817">
    <property type="entry name" value="CM_2"/>
    <property type="match status" value="1"/>
</dbReference>
<keyword evidence="2" id="KW-0808">Transferase</keyword>
<reference evidence="4 5" key="1">
    <citation type="journal article" date="2024" name="Appl. Environ. Microbiol.">
        <title>Pontiella agarivorans sp. nov., a novel marine anaerobic bacterium capable of degrading macroalgal polysaccharides and fixing nitrogen.</title>
        <authorList>
            <person name="Liu N."/>
            <person name="Kivenson V."/>
            <person name="Peng X."/>
            <person name="Cui Z."/>
            <person name="Lankiewicz T.S."/>
            <person name="Gosselin K.M."/>
            <person name="English C.J."/>
            <person name="Blair E.M."/>
            <person name="O'Malley M.A."/>
            <person name="Valentine D.L."/>
        </authorList>
    </citation>
    <scope>NUCLEOTIDE SEQUENCE [LARGE SCALE GENOMIC DNA]</scope>
    <source>
        <strain evidence="4 5">NLcol2</strain>
    </source>
</reference>
<evidence type="ECO:0000256" key="1">
    <source>
        <dbReference type="ARBA" id="ARBA00012404"/>
    </source>
</evidence>
<dbReference type="InterPro" id="IPR036263">
    <property type="entry name" value="Chorismate_II_sf"/>
</dbReference>
<organism evidence="4 5">
    <name type="scientific">Pontiella agarivorans</name>
    <dbReference type="NCBI Taxonomy" id="3038953"/>
    <lineage>
        <taxon>Bacteria</taxon>
        <taxon>Pseudomonadati</taxon>
        <taxon>Kiritimatiellota</taxon>
        <taxon>Kiritimatiellia</taxon>
        <taxon>Kiritimatiellales</taxon>
        <taxon>Pontiellaceae</taxon>
        <taxon>Pontiella</taxon>
    </lineage>
</organism>
<dbReference type="SUPFAM" id="SSF48600">
    <property type="entry name" value="Chorismate mutase II"/>
    <property type="match status" value="1"/>
</dbReference>
<evidence type="ECO:0000313" key="4">
    <source>
        <dbReference type="EMBL" id="MDZ8117236.1"/>
    </source>
</evidence>
<protein>
    <recommendedName>
        <fullName evidence="1">chorismate mutase</fullName>
        <ecNumber evidence="1">5.4.99.5</ecNumber>
    </recommendedName>
</protein>
<dbReference type="InterPro" id="IPR006218">
    <property type="entry name" value="DAHP1/KDSA"/>
</dbReference>
<dbReference type="SUPFAM" id="SSF51569">
    <property type="entry name" value="Aldolase"/>
    <property type="match status" value="1"/>
</dbReference>
<dbReference type="PROSITE" id="PS51168">
    <property type="entry name" value="CHORISMATE_MUT_2"/>
    <property type="match status" value="1"/>
</dbReference>
<proteinExistence type="predicted"/>
<gene>
    <name evidence="4" type="ORF">P9H32_01240</name>
</gene>
<evidence type="ECO:0000259" key="3">
    <source>
        <dbReference type="PROSITE" id="PS51168"/>
    </source>
</evidence>
<evidence type="ECO:0000313" key="5">
    <source>
        <dbReference type="Proteomes" id="UP001290861"/>
    </source>
</evidence>
<dbReference type="Gene3D" id="1.20.59.10">
    <property type="entry name" value="Chorismate mutase"/>
    <property type="match status" value="1"/>
</dbReference>
<feature type="domain" description="Chorismate mutase" evidence="3">
    <location>
        <begin position="264"/>
        <end position="355"/>
    </location>
</feature>
<dbReference type="InterPro" id="IPR002701">
    <property type="entry name" value="CM_II_prokaryot"/>
</dbReference>
<dbReference type="InterPro" id="IPR052899">
    <property type="entry name" value="Class-I_DAHP_synthase"/>
</dbReference>
<dbReference type="PANTHER" id="PTHR43018">
    <property type="entry name" value="PHOSPHO-2-DEHYDRO-3-DEOXYHEPTONATE ALDOLASE"/>
    <property type="match status" value="1"/>
</dbReference>
<keyword evidence="5" id="KW-1185">Reference proteome</keyword>
<accession>A0ABU5MSX1</accession>
<dbReference type="Proteomes" id="UP001290861">
    <property type="component" value="Unassembled WGS sequence"/>
</dbReference>
<dbReference type="Gene3D" id="3.20.20.70">
    <property type="entry name" value="Aldolase class I"/>
    <property type="match status" value="1"/>
</dbReference>
<evidence type="ECO:0000256" key="2">
    <source>
        <dbReference type="ARBA" id="ARBA00022679"/>
    </source>
</evidence>
<sequence>MRKQVLNEWGLKADPLFLAAGPCSAESEEQVLETAKALAEAGVSFLRAGIWKPRTRPGSFEGVGPEGLVWLERARAETGLKIGTEVAEPAHVEACLEHRLDVLWIGARTTTNPFSVQAIADALKGTDIPVFVKNPMSADVALWMGAVERLANAGLTRLGAIHRGVSSSLEMRYRNAPAWKMPIELMRCMPDLPMICDPSHICGKAGLIPAIAQEAMDLLFDGLMIEVHPNPPEALSDAAQQLTPKQFSELIDGLQLPHEKSESSSFIHRMSALRDGVDELDSQMLELLGRRMDVVREMGALKREQNISTLQLDRWTEILQDRVTRGELLNLSEPFVQQLMQSIHEEAIRQQEKDRIGL</sequence>
<dbReference type="Pfam" id="PF00793">
    <property type="entry name" value="DAHP_synth_1"/>
    <property type="match status" value="1"/>
</dbReference>
<comment type="caution">
    <text evidence="4">The sequence shown here is derived from an EMBL/GenBank/DDBJ whole genome shotgun (WGS) entry which is preliminary data.</text>
</comment>
<dbReference type="EC" id="5.4.99.5" evidence="1"/>